<reference key="1">
    <citation type="submission" date="2010-09" db="EMBL/GenBank/DDBJ databases">
        <title>Complete sequence of Caldicellulosiruptor owensensis OL.</title>
        <authorList>
            <consortium name="US DOE Joint Genome Institute"/>
            <person name="Lucas S."/>
            <person name="Copeland A."/>
            <person name="Lapidus A."/>
            <person name="Cheng J.-F."/>
            <person name="Bruce D."/>
            <person name="Goodwin L."/>
            <person name="Pitluck S."/>
            <person name="Davenport K."/>
            <person name="Detter J.C."/>
            <person name="Han C."/>
            <person name="Tapia R."/>
            <person name="Land M."/>
            <person name="Hauser L."/>
            <person name="Chang Y.-J."/>
            <person name="Jeffries C."/>
            <person name="Kyrpides N."/>
            <person name="Ivanova N."/>
            <person name="Mikhailova N."/>
            <person name="Blumer-Schuette S.E."/>
            <person name="Kelly R.M."/>
            <person name="Woyke T."/>
        </authorList>
    </citation>
    <scope>NUCLEOTIDE SEQUENCE</scope>
    <source>
        <strain>OL</strain>
    </source>
</reference>
<dbReference type="Proteomes" id="UP000006889">
    <property type="component" value="Chromosome"/>
</dbReference>
<evidence type="ECO:0000313" key="2">
    <source>
        <dbReference type="EMBL" id="ADQ03980.1"/>
    </source>
</evidence>
<keyword evidence="1" id="KW-0472">Membrane</keyword>
<evidence type="ECO:0000256" key="1">
    <source>
        <dbReference type="SAM" id="Phobius"/>
    </source>
</evidence>
<organism evidence="2 3">
    <name type="scientific">Caldicellulosiruptor owensensis (strain ATCC 700167 / DSM 13100 / OL)</name>
    <dbReference type="NCBI Taxonomy" id="632518"/>
    <lineage>
        <taxon>Bacteria</taxon>
        <taxon>Bacillati</taxon>
        <taxon>Bacillota</taxon>
        <taxon>Bacillota incertae sedis</taxon>
        <taxon>Caldicellulosiruptorales</taxon>
        <taxon>Caldicellulosiruptoraceae</taxon>
        <taxon>Caldicellulosiruptor</taxon>
    </lineage>
</organism>
<reference evidence="2 3" key="2">
    <citation type="journal article" date="2011" name="J. Bacteriol.">
        <title>Complete genome sequences for the anaerobic, extremely thermophilic plant biomass-degrading bacteria Caldicellulosiruptor hydrothermalis, Caldicellulosiruptor kristjanssonii, Caldicellulosiruptor kronotskyensis, Caldicellulosiruptor owensenis, and Caldicellulosiruptor lactoaceticus.</title>
        <authorList>
            <person name="Blumer-Schuette S.E."/>
            <person name="Ozdemir I."/>
            <person name="Mistry D."/>
            <person name="Lucas S."/>
            <person name="Lapidus A."/>
            <person name="Cheng J.F."/>
            <person name="Goodwin L.A."/>
            <person name="Pitluck S."/>
            <person name="Land M.L."/>
            <person name="Hauser L.J."/>
            <person name="Woyke T."/>
            <person name="Mikhailova N."/>
            <person name="Pati A."/>
            <person name="Kyrpides N.C."/>
            <person name="Ivanova N."/>
            <person name="Detter J.C."/>
            <person name="Walston-Davenport K."/>
            <person name="Han S."/>
            <person name="Adams M.W."/>
            <person name="Kelly R.M."/>
        </authorList>
    </citation>
    <scope>NUCLEOTIDE SEQUENCE [LARGE SCALE GENOMIC DNA]</scope>
    <source>
        <strain evidence="3">ATCC 700167 / DSM 13100 / OL</strain>
    </source>
</reference>
<keyword evidence="1" id="KW-1133">Transmembrane helix</keyword>
<dbReference type="OrthoDB" id="1716514at2"/>
<feature type="transmembrane region" description="Helical" evidence="1">
    <location>
        <begin position="80"/>
        <end position="104"/>
    </location>
</feature>
<name>E4Q3U5_CALOW</name>
<keyword evidence="3" id="KW-1185">Reference proteome</keyword>
<dbReference type="AlphaFoldDB" id="E4Q3U5"/>
<feature type="transmembrane region" description="Helical" evidence="1">
    <location>
        <begin position="116"/>
        <end position="139"/>
    </location>
</feature>
<dbReference type="HOGENOM" id="CLU_1583460_0_0_9"/>
<keyword evidence="1" id="KW-0812">Transmembrane</keyword>
<proteinExistence type="predicted"/>
<sequence length="168" mass="19158">MVTYVVLYCLYFFKVFFLVSLILSLFGICYSIKKVVVVSFIQAFWDTIVFGNHINLMLGLMLMTLCLILLYILYLRLLPLYGIILGLISQSLCLTLKFGGYSIVSTIANNLSLTPSVFMCDVTTLVIEIVIMSVLLVIIKNRNYLVFEICKILPSYLDKGNEVKHEEK</sequence>
<protein>
    <submittedName>
        <fullName evidence="2">Uncharacterized protein</fullName>
    </submittedName>
</protein>
<gene>
    <name evidence="2" type="ordered locus">Calow_0394</name>
</gene>
<evidence type="ECO:0000313" key="3">
    <source>
        <dbReference type="Proteomes" id="UP000006889"/>
    </source>
</evidence>
<dbReference type="KEGG" id="cow:Calow_0394"/>
<dbReference type="EMBL" id="CP002216">
    <property type="protein sequence ID" value="ADQ03980.1"/>
    <property type="molecule type" value="Genomic_DNA"/>
</dbReference>
<dbReference type="RefSeq" id="WP_013411392.1">
    <property type="nucleotide sequence ID" value="NC_014657.1"/>
</dbReference>
<dbReference type="STRING" id="632518.Calow_0394"/>
<feature type="transmembrane region" description="Helical" evidence="1">
    <location>
        <begin position="53"/>
        <end position="73"/>
    </location>
</feature>
<feature type="transmembrane region" description="Helical" evidence="1">
    <location>
        <begin position="12"/>
        <end position="33"/>
    </location>
</feature>
<accession>E4Q3U5</accession>